<keyword evidence="2" id="KW-1185">Reference proteome</keyword>
<accession>A0AAI9ZQA0</accession>
<dbReference type="EMBL" id="JAHMHQ010000012">
    <property type="protein sequence ID" value="KAK1635865.1"/>
    <property type="molecule type" value="Genomic_DNA"/>
</dbReference>
<dbReference type="GeneID" id="85477418"/>
<dbReference type="RefSeq" id="XP_060444472.1">
    <property type="nucleotide sequence ID" value="XM_060592556.1"/>
</dbReference>
<proteinExistence type="predicted"/>
<dbReference type="AlphaFoldDB" id="A0AAI9ZQA0"/>
<name>A0AAI9ZQA0_9PEZI</name>
<evidence type="ECO:0000313" key="2">
    <source>
        <dbReference type="Proteomes" id="UP001243989"/>
    </source>
</evidence>
<organism evidence="1 2">
    <name type="scientific">Colletotrichum phormii</name>
    <dbReference type="NCBI Taxonomy" id="359342"/>
    <lineage>
        <taxon>Eukaryota</taxon>
        <taxon>Fungi</taxon>
        <taxon>Dikarya</taxon>
        <taxon>Ascomycota</taxon>
        <taxon>Pezizomycotina</taxon>
        <taxon>Sordariomycetes</taxon>
        <taxon>Hypocreomycetidae</taxon>
        <taxon>Glomerellales</taxon>
        <taxon>Glomerellaceae</taxon>
        <taxon>Colletotrichum</taxon>
        <taxon>Colletotrichum acutatum species complex</taxon>
    </lineage>
</organism>
<comment type="caution">
    <text evidence="1">The sequence shown here is derived from an EMBL/GenBank/DDBJ whole genome shotgun (WGS) entry which is preliminary data.</text>
</comment>
<reference evidence="1" key="1">
    <citation type="submission" date="2021-06" db="EMBL/GenBank/DDBJ databases">
        <title>Comparative genomics, transcriptomics and evolutionary studies reveal genomic signatures of adaptation to plant cell wall in hemibiotrophic fungi.</title>
        <authorList>
            <consortium name="DOE Joint Genome Institute"/>
            <person name="Baroncelli R."/>
            <person name="Diaz J.F."/>
            <person name="Benocci T."/>
            <person name="Peng M."/>
            <person name="Battaglia E."/>
            <person name="Haridas S."/>
            <person name="Andreopoulos W."/>
            <person name="Labutti K."/>
            <person name="Pangilinan J."/>
            <person name="Floch G.L."/>
            <person name="Makela M.R."/>
            <person name="Henrissat B."/>
            <person name="Grigoriev I.V."/>
            <person name="Crouch J.A."/>
            <person name="De Vries R.P."/>
            <person name="Sukno S.A."/>
            <person name="Thon M.R."/>
        </authorList>
    </citation>
    <scope>NUCLEOTIDE SEQUENCE</scope>
    <source>
        <strain evidence="1">CBS 102054</strain>
    </source>
</reference>
<protein>
    <submittedName>
        <fullName evidence="1">Uncharacterized protein</fullName>
    </submittedName>
</protein>
<dbReference type="Proteomes" id="UP001243989">
    <property type="component" value="Unassembled WGS sequence"/>
</dbReference>
<gene>
    <name evidence="1" type="ORF">BDP81DRAFT_450700</name>
</gene>
<evidence type="ECO:0000313" key="1">
    <source>
        <dbReference type="EMBL" id="KAK1635865.1"/>
    </source>
</evidence>
<sequence>MDQITWAELETFLQDNLSDPASRGVAASILLDSASQGAKEKVDEFVSRIDGLEIELDYVPTEKQRISTLLSKLRPQLRHTITSYTDQTMAGRRDISLETALGRGSSISSAITAERRGTLPTRVLTWCAGSATRRDIRRLAIVVTPLEASNGDLLQVPTQSPTTDSDNLTETQLHRFVIADLATPTLILGFPWLEDVDPLIS</sequence>